<dbReference type="InterPro" id="IPR051906">
    <property type="entry name" value="TolC-like"/>
</dbReference>
<reference evidence="11 12" key="1">
    <citation type="submission" date="2019-08" db="EMBL/GenBank/DDBJ databases">
        <title>Bradymonadales sp. TMQ2.</title>
        <authorList>
            <person name="Liang Q."/>
        </authorList>
    </citation>
    <scope>NUCLEOTIDE SEQUENCE [LARGE SCALE GENOMIC DNA]</scope>
    <source>
        <strain evidence="11 12">TMQ2</strain>
    </source>
</reference>
<dbReference type="OrthoDB" id="13803at2"/>
<dbReference type="Proteomes" id="UP000321046">
    <property type="component" value="Unassembled WGS sequence"/>
</dbReference>
<dbReference type="GO" id="GO:1990281">
    <property type="term" value="C:efflux pump complex"/>
    <property type="evidence" value="ECO:0007669"/>
    <property type="project" value="TreeGrafter"/>
</dbReference>
<name>A0A5C6XE52_9DELT</name>
<comment type="similarity">
    <text evidence="2">Belongs to the outer membrane factor (OMF) (TC 1.B.17) family.</text>
</comment>
<protein>
    <submittedName>
        <fullName evidence="11">TolC family protein</fullName>
    </submittedName>
</protein>
<dbReference type="PANTHER" id="PTHR30026:SF20">
    <property type="entry name" value="OUTER MEMBRANE PROTEIN TOLC"/>
    <property type="match status" value="1"/>
</dbReference>
<feature type="coiled-coil region" evidence="8">
    <location>
        <begin position="352"/>
        <end position="442"/>
    </location>
</feature>
<evidence type="ECO:0000313" key="11">
    <source>
        <dbReference type="EMBL" id="TXD41696.1"/>
    </source>
</evidence>
<keyword evidence="8" id="KW-0175">Coiled coil</keyword>
<evidence type="ECO:0000256" key="5">
    <source>
        <dbReference type="ARBA" id="ARBA00022692"/>
    </source>
</evidence>
<comment type="subcellular location">
    <subcellularLocation>
        <location evidence="1">Cell outer membrane</location>
    </subcellularLocation>
</comment>
<evidence type="ECO:0000256" key="1">
    <source>
        <dbReference type="ARBA" id="ARBA00004442"/>
    </source>
</evidence>
<dbReference type="GO" id="GO:0015288">
    <property type="term" value="F:porin activity"/>
    <property type="evidence" value="ECO:0007669"/>
    <property type="project" value="TreeGrafter"/>
</dbReference>
<gene>
    <name evidence="11" type="ORF">FRC96_03735</name>
</gene>
<feature type="compositionally biased region" description="Low complexity" evidence="9">
    <location>
        <begin position="44"/>
        <end position="56"/>
    </location>
</feature>
<feature type="chain" id="PRO_5023135178" evidence="10">
    <location>
        <begin position="34"/>
        <end position="458"/>
    </location>
</feature>
<keyword evidence="6" id="KW-0472">Membrane</keyword>
<keyword evidence="10" id="KW-0732">Signal</keyword>
<evidence type="ECO:0000256" key="10">
    <source>
        <dbReference type="SAM" id="SignalP"/>
    </source>
</evidence>
<dbReference type="InterPro" id="IPR003423">
    <property type="entry name" value="OMP_efflux"/>
</dbReference>
<comment type="caution">
    <text evidence="11">The sequence shown here is derived from an EMBL/GenBank/DDBJ whole genome shotgun (WGS) entry which is preliminary data.</text>
</comment>
<organism evidence="11 12">
    <name type="scientific">Lujinxingia vulgaris</name>
    <dbReference type="NCBI Taxonomy" id="2600176"/>
    <lineage>
        <taxon>Bacteria</taxon>
        <taxon>Deltaproteobacteria</taxon>
        <taxon>Bradymonadales</taxon>
        <taxon>Lujinxingiaceae</taxon>
        <taxon>Lujinxingia</taxon>
    </lineage>
</organism>
<evidence type="ECO:0000256" key="2">
    <source>
        <dbReference type="ARBA" id="ARBA00007613"/>
    </source>
</evidence>
<dbReference type="GO" id="GO:0015562">
    <property type="term" value="F:efflux transmembrane transporter activity"/>
    <property type="evidence" value="ECO:0007669"/>
    <property type="project" value="InterPro"/>
</dbReference>
<dbReference type="Pfam" id="PF02321">
    <property type="entry name" value="OEP"/>
    <property type="match status" value="2"/>
</dbReference>
<dbReference type="Gene3D" id="1.20.1600.10">
    <property type="entry name" value="Outer membrane efflux proteins (OEP)"/>
    <property type="match status" value="1"/>
</dbReference>
<keyword evidence="3" id="KW-0813">Transport</keyword>
<evidence type="ECO:0000256" key="4">
    <source>
        <dbReference type="ARBA" id="ARBA00022452"/>
    </source>
</evidence>
<evidence type="ECO:0000256" key="9">
    <source>
        <dbReference type="SAM" id="MobiDB-lite"/>
    </source>
</evidence>
<accession>A0A5C6XE52</accession>
<dbReference type="PANTHER" id="PTHR30026">
    <property type="entry name" value="OUTER MEMBRANE PROTEIN TOLC"/>
    <property type="match status" value="1"/>
</dbReference>
<evidence type="ECO:0000313" key="12">
    <source>
        <dbReference type="Proteomes" id="UP000321046"/>
    </source>
</evidence>
<dbReference type="GO" id="GO:0009279">
    <property type="term" value="C:cell outer membrane"/>
    <property type="evidence" value="ECO:0007669"/>
    <property type="project" value="UniProtKB-SubCell"/>
</dbReference>
<dbReference type="AlphaFoldDB" id="A0A5C6XE52"/>
<keyword evidence="4" id="KW-1134">Transmembrane beta strand</keyword>
<evidence type="ECO:0000256" key="6">
    <source>
        <dbReference type="ARBA" id="ARBA00023136"/>
    </source>
</evidence>
<feature type="signal peptide" evidence="10">
    <location>
        <begin position="1"/>
        <end position="33"/>
    </location>
</feature>
<evidence type="ECO:0000256" key="7">
    <source>
        <dbReference type="ARBA" id="ARBA00023237"/>
    </source>
</evidence>
<keyword evidence="7" id="KW-0998">Cell outer membrane</keyword>
<dbReference type="EMBL" id="VOSL01000017">
    <property type="protein sequence ID" value="TXD41696.1"/>
    <property type="molecule type" value="Genomic_DNA"/>
</dbReference>
<evidence type="ECO:0000256" key="3">
    <source>
        <dbReference type="ARBA" id="ARBA00022448"/>
    </source>
</evidence>
<dbReference type="SUPFAM" id="SSF56954">
    <property type="entry name" value="Outer membrane efflux proteins (OEP)"/>
    <property type="match status" value="1"/>
</dbReference>
<feature type="region of interest" description="Disordered" evidence="9">
    <location>
        <begin position="37"/>
        <end position="57"/>
    </location>
</feature>
<keyword evidence="5" id="KW-0812">Transmembrane</keyword>
<sequence length="458" mass="50453">MVVRSRTWRARARSCSAVSALLVVGAWTLPEAAAQQIEQRDGAESSAPETTTASATGLSLDEVLRELETQNESWTITELQIEQSRASRREALGSLLPQLSSSANVTYQGGGEVEVQGNTVREAVEWGVNANASMSLFNAPQYFTYRQADRQLDATQAQSAWQRTLLQLEAEESFYTLAAAQRDVDIAESAVDLRRAYLDRSEALVDAGLAVAVDVSRARQQVLEAEQTLLEARQNLGNAADALAYLLGREPDGELRVDFDPDVIEGGESSLQGATNSEVSREREDFVSRRYSIEAAELARRATWWGLVPSLQLTAGAQLGQPTLFNPNGFNWTVGIGASWLLYDGGARYARLDRASAQIAEQELALKRDLRQASTELRRASRDLDTARAAIDVAREQVQVAQETYEFTSARFESGLATSLEVSDASQQLLSAELRLNQARLQARLAEVRYRYLEDLPE</sequence>
<proteinExistence type="inferred from homology"/>
<evidence type="ECO:0000256" key="8">
    <source>
        <dbReference type="SAM" id="Coils"/>
    </source>
</evidence>